<dbReference type="InterPro" id="IPR012902">
    <property type="entry name" value="N_methyl_site"/>
</dbReference>
<dbReference type="InterPro" id="IPR045584">
    <property type="entry name" value="Pilin-like"/>
</dbReference>
<keyword evidence="1" id="KW-0472">Membrane</keyword>
<dbReference type="InterPro" id="IPR027558">
    <property type="entry name" value="Pre_pil_HX9DG_C"/>
</dbReference>
<proteinExistence type="predicted"/>
<protein>
    <recommendedName>
        <fullName evidence="2">DUF1559 domain-containing protein</fullName>
    </recommendedName>
</protein>
<dbReference type="PANTHER" id="PTHR30093:SF2">
    <property type="entry name" value="TYPE II SECRETION SYSTEM PROTEIN H"/>
    <property type="match status" value="1"/>
</dbReference>
<evidence type="ECO:0000313" key="4">
    <source>
        <dbReference type="Proteomes" id="UP000464378"/>
    </source>
</evidence>
<dbReference type="NCBIfam" id="TIGR04294">
    <property type="entry name" value="pre_pil_HX9DG"/>
    <property type="match status" value="1"/>
</dbReference>
<evidence type="ECO:0000259" key="2">
    <source>
        <dbReference type="Pfam" id="PF07596"/>
    </source>
</evidence>
<dbReference type="SUPFAM" id="SSF54523">
    <property type="entry name" value="Pili subunits"/>
    <property type="match status" value="1"/>
</dbReference>
<reference evidence="3" key="1">
    <citation type="submission" date="2019-04" db="EMBL/GenBank/DDBJ databases">
        <authorList>
            <consortium name="Science for Life Laboratories"/>
        </authorList>
    </citation>
    <scope>NUCLEOTIDE SEQUENCE</scope>
    <source>
        <strain evidence="3">MBLW1</strain>
    </source>
</reference>
<name>A0A6C2YJN6_9BACT</name>
<dbReference type="InterPro" id="IPR011453">
    <property type="entry name" value="DUF1559"/>
</dbReference>
<evidence type="ECO:0000313" key="3">
    <source>
        <dbReference type="EMBL" id="VIP01325.1"/>
    </source>
</evidence>
<dbReference type="PANTHER" id="PTHR30093">
    <property type="entry name" value="GENERAL SECRETION PATHWAY PROTEIN G"/>
    <property type="match status" value="1"/>
</dbReference>
<dbReference type="KEGG" id="tim:GMBLW1_26350"/>
<keyword evidence="1" id="KW-0812">Transmembrane</keyword>
<keyword evidence="4" id="KW-1185">Reference proteome</keyword>
<dbReference type="NCBIfam" id="TIGR02532">
    <property type="entry name" value="IV_pilin_GFxxxE"/>
    <property type="match status" value="1"/>
</dbReference>
<sequence>MSPGTRLHRAFTLIELLVVIAIIAILIGLLLPAVQKVREAAARMKCQNNLKQIGLALHNYHDARNEFPAPRPLNPTNRQAGGYTSYRWNLLPASTESLGGWMVRILPYLEQGNVVNPFSAITSTAQIATAFQTAERTQISMYLCPSDGRLSQVTNNAFTSYVGVTGNDEVEGSDADNGAFAPYVWSSGRVTPGAKMAKFTDGLSNSLMVGERPPASDLSWGWWPYTDSDSLLGYPNRETYTIGGCSGNELFRADVPSNPTAACHFWSLHTGGGNWLLGDGSVRFFTYSAGATTLIDMSSADRGEVVRE</sequence>
<dbReference type="Pfam" id="PF07963">
    <property type="entry name" value="N_methyl"/>
    <property type="match status" value="1"/>
</dbReference>
<evidence type="ECO:0000256" key="1">
    <source>
        <dbReference type="SAM" id="Phobius"/>
    </source>
</evidence>
<dbReference type="Gene3D" id="3.30.700.10">
    <property type="entry name" value="Glycoprotein, Type 4 Pilin"/>
    <property type="match status" value="1"/>
</dbReference>
<gene>
    <name evidence="3" type="ORF">GMBLW1_26350</name>
</gene>
<feature type="domain" description="DUF1559" evidence="2">
    <location>
        <begin position="35"/>
        <end position="289"/>
    </location>
</feature>
<accession>A0A6C2YJN6</accession>
<keyword evidence="1" id="KW-1133">Transmembrane helix</keyword>
<dbReference type="AlphaFoldDB" id="A0A6C2YJN6"/>
<dbReference type="InParanoid" id="A0A6C2YJN6"/>
<feature type="transmembrane region" description="Helical" evidence="1">
    <location>
        <begin position="12"/>
        <end position="34"/>
    </location>
</feature>
<dbReference type="Pfam" id="PF07596">
    <property type="entry name" value="SBP_bac_10"/>
    <property type="match status" value="1"/>
</dbReference>
<dbReference type="RefSeq" id="WP_162656541.1">
    <property type="nucleotide sequence ID" value="NZ_LR593887.1"/>
</dbReference>
<dbReference type="Proteomes" id="UP000464378">
    <property type="component" value="Chromosome"/>
</dbReference>
<dbReference type="EMBL" id="LR593887">
    <property type="protein sequence ID" value="VTR98076.1"/>
    <property type="molecule type" value="Genomic_DNA"/>
</dbReference>
<dbReference type="EMBL" id="LR586016">
    <property type="protein sequence ID" value="VIP01325.1"/>
    <property type="molecule type" value="Genomic_DNA"/>
</dbReference>
<organism evidence="3">
    <name type="scientific">Tuwongella immobilis</name>
    <dbReference type="NCBI Taxonomy" id="692036"/>
    <lineage>
        <taxon>Bacteria</taxon>
        <taxon>Pseudomonadati</taxon>
        <taxon>Planctomycetota</taxon>
        <taxon>Planctomycetia</taxon>
        <taxon>Gemmatales</taxon>
        <taxon>Gemmataceae</taxon>
        <taxon>Tuwongella</taxon>
    </lineage>
</organism>